<accession>A0A8T0NHF4</accession>
<organism evidence="1 2">
    <name type="scientific">Panicum virgatum</name>
    <name type="common">Blackwell switchgrass</name>
    <dbReference type="NCBI Taxonomy" id="38727"/>
    <lineage>
        <taxon>Eukaryota</taxon>
        <taxon>Viridiplantae</taxon>
        <taxon>Streptophyta</taxon>
        <taxon>Embryophyta</taxon>
        <taxon>Tracheophyta</taxon>
        <taxon>Spermatophyta</taxon>
        <taxon>Magnoliopsida</taxon>
        <taxon>Liliopsida</taxon>
        <taxon>Poales</taxon>
        <taxon>Poaceae</taxon>
        <taxon>PACMAD clade</taxon>
        <taxon>Panicoideae</taxon>
        <taxon>Panicodae</taxon>
        <taxon>Paniceae</taxon>
        <taxon>Panicinae</taxon>
        <taxon>Panicum</taxon>
        <taxon>Panicum sect. Hiantes</taxon>
    </lineage>
</organism>
<reference evidence="1" key="1">
    <citation type="submission" date="2020-05" db="EMBL/GenBank/DDBJ databases">
        <title>WGS assembly of Panicum virgatum.</title>
        <authorList>
            <person name="Lovell J.T."/>
            <person name="Jenkins J."/>
            <person name="Shu S."/>
            <person name="Juenger T.E."/>
            <person name="Schmutz J."/>
        </authorList>
    </citation>
    <scope>NUCLEOTIDE SEQUENCE</scope>
    <source>
        <strain evidence="1">AP13</strain>
    </source>
</reference>
<keyword evidence="2" id="KW-1185">Reference proteome</keyword>
<dbReference type="EMBL" id="CM029053">
    <property type="protein sequence ID" value="KAG2548770.1"/>
    <property type="molecule type" value="Genomic_DNA"/>
</dbReference>
<dbReference type="Proteomes" id="UP000823388">
    <property type="component" value="Chromosome 9K"/>
</dbReference>
<protein>
    <submittedName>
        <fullName evidence="1">Uncharacterized protein</fullName>
    </submittedName>
</protein>
<dbReference type="AlphaFoldDB" id="A0A8T0NHF4"/>
<proteinExistence type="predicted"/>
<evidence type="ECO:0000313" key="1">
    <source>
        <dbReference type="EMBL" id="KAG2548770.1"/>
    </source>
</evidence>
<sequence length="98" mass="10836">MRALLRQMVSVGHVVARRAWLPGGKGNRGRRKMAVARLGGDGRPRRTFPGRLRLRWRLTALYYRRAMRRLRAACASGAVQRVLEGAATVGAARLDAGV</sequence>
<comment type="caution">
    <text evidence="1">The sequence shown here is derived from an EMBL/GenBank/DDBJ whole genome shotgun (WGS) entry which is preliminary data.</text>
</comment>
<evidence type="ECO:0000313" key="2">
    <source>
        <dbReference type="Proteomes" id="UP000823388"/>
    </source>
</evidence>
<name>A0A8T0NHF4_PANVG</name>
<gene>
    <name evidence="1" type="ORF">PVAP13_9KG217000</name>
</gene>